<sequence>MVPSKSGLIPAPDFLKTHLVPRPSFNDLTLPAAPYLKSFTPQGHEIITPSLRTPLSAHDRHVLYTVQEFNPLLDSSSISSPSWSLIAGAIQQNYHLFDGFIILHGTDSMAYTSSALSFMLTNLAKPVILTGSQKPFSQVLNDATDNLLGALILAGHYPIPEVGVFFHHNLFRGNRVTKISASDFAGFASPNLAPLAEVSATGTEIRWDLVLSSLPPSSPSPSPLQVHPGLDTAHCACLRMFPGITALMLDAVVRVKPIVGLVLETFGAGNAPGDDEVVAVLADAIGREVVIVNITQCLKGSVSPVYAAGRRLVDIGVVPGRDMTSEAALTKLAWCLARGWDAEGVRCEMGRCMKGEMSV</sequence>
<evidence type="ECO:0000256" key="2">
    <source>
        <dbReference type="ARBA" id="ARBA00022801"/>
    </source>
</evidence>
<dbReference type="PRINTS" id="PR00139">
    <property type="entry name" value="ASNGLNASE"/>
</dbReference>
<keyword evidence="6" id="KW-1185">Reference proteome</keyword>
<organism evidence="5 6">
    <name type="scientific">Gomphillus americanus</name>
    <dbReference type="NCBI Taxonomy" id="1940652"/>
    <lineage>
        <taxon>Eukaryota</taxon>
        <taxon>Fungi</taxon>
        <taxon>Dikarya</taxon>
        <taxon>Ascomycota</taxon>
        <taxon>Pezizomycotina</taxon>
        <taxon>Lecanoromycetes</taxon>
        <taxon>OSLEUM clade</taxon>
        <taxon>Ostropomycetidae</taxon>
        <taxon>Ostropales</taxon>
        <taxon>Graphidaceae</taxon>
        <taxon>Gomphilloideae</taxon>
        <taxon>Gomphillus</taxon>
    </lineage>
</organism>
<dbReference type="GO" id="GO:0004067">
    <property type="term" value="F:asparaginase activity"/>
    <property type="evidence" value="ECO:0007669"/>
    <property type="project" value="UniProtKB-UniRule"/>
</dbReference>
<dbReference type="InterPro" id="IPR027474">
    <property type="entry name" value="L-asparaginase_N"/>
</dbReference>
<dbReference type="OrthoDB" id="542841at2759"/>
<dbReference type="InterPro" id="IPR006034">
    <property type="entry name" value="Asparaginase/glutaminase-like"/>
</dbReference>
<dbReference type="InterPro" id="IPR041725">
    <property type="entry name" value="L-asparaginase_I"/>
</dbReference>
<dbReference type="PANTHER" id="PTHR11707:SF28">
    <property type="entry name" value="60 KDA LYSOPHOSPHOLIPASE"/>
    <property type="match status" value="1"/>
</dbReference>
<dbReference type="CDD" id="cd08963">
    <property type="entry name" value="L-asparaginase_I"/>
    <property type="match status" value="1"/>
</dbReference>
<dbReference type="Pfam" id="PF00710">
    <property type="entry name" value="Asparaginase"/>
    <property type="match status" value="1"/>
</dbReference>
<dbReference type="FunFam" id="3.40.50.40:FF:000001">
    <property type="entry name" value="L-asparaginase 1"/>
    <property type="match status" value="1"/>
</dbReference>
<dbReference type="InterPro" id="IPR036152">
    <property type="entry name" value="Asp/glu_Ase-like_sf"/>
</dbReference>
<dbReference type="EMBL" id="CAJPDQ010000006">
    <property type="protein sequence ID" value="CAF9911437.1"/>
    <property type="molecule type" value="Genomic_DNA"/>
</dbReference>
<evidence type="ECO:0000259" key="3">
    <source>
        <dbReference type="Pfam" id="PF00710"/>
    </source>
</evidence>
<feature type="domain" description="L-asparaginase N-terminal" evidence="3">
    <location>
        <begin position="66"/>
        <end position="208"/>
    </location>
</feature>
<evidence type="ECO:0000259" key="4">
    <source>
        <dbReference type="Pfam" id="PF17763"/>
    </source>
</evidence>
<dbReference type="Pfam" id="PF17763">
    <property type="entry name" value="Asparaginase_C"/>
    <property type="match status" value="1"/>
</dbReference>
<dbReference type="EC" id="3.5.1.1" evidence="1"/>
<dbReference type="SMART" id="SM00870">
    <property type="entry name" value="Asparaginase"/>
    <property type="match status" value="1"/>
</dbReference>
<dbReference type="SUPFAM" id="SSF53774">
    <property type="entry name" value="Glutaminase/Asparaginase"/>
    <property type="match status" value="1"/>
</dbReference>
<keyword evidence="2" id="KW-0378">Hydrolase</keyword>
<evidence type="ECO:0000313" key="5">
    <source>
        <dbReference type="EMBL" id="CAF9911437.1"/>
    </source>
</evidence>
<protein>
    <recommendedName>
        <fullName evidence="1">asparaginase</fullName>
        <ecNumber evidence="1">3.5.1.1</ecNumber>
    </recommendedName>
</protein>
<accession>A0A8H3I1I3</accession>
<dbReference type="InterPro" id="IPR027473">
    <property type="entry name" value="L-asparaginase_C"/>
</dbReference>
<gene>
    <name evidence="5" type="ORF">GOMPHAMPRED_007406</name>
</gene>
<dbReference type="GO" id="GO:0009066">
    <property type="term" value="P:aspartate family amino acid metabolic process"/>
    <property type="evidence" value="ECO:0007669"/>
    <property type="project" value="UniProtKB-ARBA"/>
</dbReference>
<dbReference type="InterPro" id="IPR040919">
    <property type="entry name" value="Asparaginase_C"/>
</dbReference>
<dbReference type="InterPro" id="IPR037152">
    <property type="entry name" value="L-asparaginase_N_sf"/>
</dbReference>
<dbReference type="AlphaFoldDB" id="A0A8H3I1I3"/>
<dbReference type="PIRSF" id="PIRSF001220">
    <property type="entry name" value="L-ASNase_gatD"/>
    <property type="match status" value="1"/>
</dbReference>
<dbReference type="Proteomes" id="UP000664169">
    <property type="component" value="Unassembled WGS sequence"/>
</dbReference>
<dbReference type="PANTHER" id="PTHR11707">
    <property type="entry name" value="L-ASPARAGINASE"/>
    <property type="match status" value="1"/>
</dbReference>
<name>A0A8H3I1I3_9LECA</name>
<dbReference type="PIRSF" id="PIRSF500176">
    <property type="entry name" value="L_ASNase"/>
    <property type="match status" value="1"/>
</dbReference>
<comment type="caution">
    <text evidence="5">The sequence shown here is derived from an EMBL/GenBank/DDBJ whole genome shotgun (WGS) entry which is preliminary data.</text>
</comment>
<feature type="domain" description="Asparaginase/glutaminase C-terminal" evidence="4">
    <location>
        <begin position="236"/>
        <end position="346"/>
    </location>
</feature>
<reference evidence="5" key="1">
    <citation type="submission" date="2021-03" db="EMBL/GenBank/DDBJ databases">
        <authorList>
            <person name="Tagirdzhanova G."/>
        </authorList>
    </citation>
    <scope>NUCLEOTIDE SEQUENCE</scope>
</reference>
<evidence type="ECO:0000256" key="1">
    <source>
        <dbReference type="ARBA" id="ARBA00012920"/>
    </source>
</evidence>
<dbReference type="Gene3D" id="3.40.50.1170">
    <property type="entry name" value="L-asparaginase, N-terminal domain"/>
    <property type="match status" value="1"/>
</dbReference>
<evidence type="ECO:0000313" key="6">
    <source>
        <dbReference type="Proteomes" id="UP000664169"/>
    </source>
</evidence>
<dbReference type="PROSITE" id="PS51732">
    <property type="entry name" value="ASN_GLN_ASE_3"/>
    <property type="match status" value="1"/>
</dbReference>
<proteinExistence type="predicted"/>
<dbReference type="Gene3D" id="3.40.50.40">
    <property type="match status" value="1"/>
</dbReference>